<keyword evidence="6" id="KW-0788">Thiol protease</keyword>
<dbReference type="EMBL" id="MSFO01000002">
    <property type="protein sequence ID" value="PLB53474.1"/>
    <property type="molecule type" value="Genomic_DNA"/>
</dbReference>
<comment type="caution">
    <text evidence="12">The sequence shown here is derived from an EMBL/GenBank/DDBJ whole genome shotgun (WGS) entry which is preliminary data.</text>
</comment>
<dbReference type="OrthoDB" id="3182339at2759"/>
<dbReference type="InterPro" id="IPR022105">
    <property type="entry name" value="DUF3645"/>
</dbReference>
<keyword evidence="7" id="KW-0175">Coiled coil</keyword>
<proteinExistence type="predicted"/>
<evidence type="ECO:0000256" key="5">
    <source>
        <dbReference type="ARBA" id="ARBA00022801"/>
    </source>
</evidence>
<dbReference type="PANTHER" id="PTHR13367:SF34">
    <property type="match status" value="1"/>
</dbReference>
<feature type="domain" description="DUF3645" evidence="10">
    <location>
        <begin position="2362"/>
        <end position="2397"/>
    </location>
</feature>
<dbReference type="GO" id="GO:0006508">
    <property type="term" value="P:proteolysis"/>
    <property type="evidence" value="ECO:0007669"/>
    <property type="project" value="UniProtKB-KW"/>
</dbReference>
<evidence type="ECO:0000313" key="13">
    <source>
        <dbReference type="Proteomes" id="UP000234275"/>
    </source>
</evidence>
<evidence type="ECO:0000259" key="10">
    <source>
        <dbReference type="Pfam" id="PF12359"/>
    </source>
</evidence>
<feature type="coiled-coil region" evidence="7">
    <location>
        <begin position="568"/>
        <end position="602"/>
    </location>
</feature>
<dbReference type="Pfam" id="PF12340">
    <property type="entry name" value="DUF3638"/>
    <property type="match status" value="1"/>
</dbReference>
<feature type="compositionally biased region" description="Basic and acidic residues" evidence="8">
    <location>
        <begin position="2837"/>
        <end position="2850"/>
    </location>
</feature>
<dbReference type="STRING" id="1392250.A0A2I2GKR8"/>
<dbReference type="InterPro" id="IPR046541">
    <property type="entry name" value="DUF6606"/>
</dbReference>
<dbReference type="InterPro" id="IPR051346">
    <property type="entry name" value="OTU_Deubiquitinase"/>
</dbReference>
<evidence type="ECO:0000256" key="2">
    <source>
        <dbReference type="ARBA" id="ARBA00012759"/>
    </source>
</evidence>
<evidence type="ECO:0000256" key="1">
    <source>
        <dbReference type="ARBA" id="ARBA00000707"/>
    </source>
</evidence>
<organism evidence="12 13">
    <name type="scientific">Aspergillus steynii IBT 23096</name>
    <dbReference type="NCBI Taxonomy" id="1392250"/>
    <lineage>
        <taxon>Eukaryota</taxon>
        <taxon>Fungi</taxon>
        <taxon>Dikarya</taxon>
        <taxon>Ascomycota</taxon>
        <taxon>Pezizomycotina</taxon>
        <taxon>Eurotiomycetes</taxon>
        <taxon>Eurotiomycetidae</taxon>
        <taxon>Eurotiales</taxon>
        <taxon>Aspergillaceae</taxon>
        <taxon>Aspergillus</taxon>
        <taxon>Aspergillus subgen. Circumdati</taxon>
    </lineage>
</organism>
<evidence type="ECO:0000256" key="8">
    <source>
        <dbReference type="SAM" id="MobiDB-lite"/>
    </source>
</evidence>
<evidence type="ECO:0000256" key="6">
    <source>
        <dbReference type="ARBA" id="ARBA00022807"/>
    </source>
</evidence>
<evidence type="ECO:0000256" key="3">
    <source>
        <dbReference type="ARBA" id="ARBA00022670"/>
    </source>
</evidence>
<gene>
    <name evidence="12" type="ORF">P170DRAFT_473334</name>
</gene>
<feature type="domain" description="DUF3638" evidence="9">
    <location>
        <begin position="2017"/>
        <end position="2239"/>
    </location>
</feature>
<dbReference type="Pfam" id="PF12359">
    <property type="entry name" value="DUF3645"/>
    <property type="match status" value="1"/>
</dbReference>
<sequence>MPSSPPPLTLESSLYLFHHVFLPPKLPQSNDYSAQHELLLLDRVKDALCDFSSNAQSRDVAIITTALSMMRVLRAILGSEGEVNEEALRKALQNLDVEGGILPIYVRDQNAGILLTRTGNAINVESFELSPRNGDVMATVGRLQRVFPGPTLALVQSTFSEPRFQQAISQTVSRMSNQSVAGTKLKVKKAGQMHDEDRDTTHPKMVTEFIMAILRPRCTDVDVLQIQKNTREEVLWNDCRSPWRRSALWLLTRVVLQLVFQRERRSDDLYKGFMVFFMASLVQTAPPDLPSEMLYLMTLKIARRLIKLDLSDEPPWLKFVDVIVTQANDRVRDMWQEVMKSSNRPSKRPLENLDFGEDIFCTLPALDGYLRKIQQRTHEHSPVSQNYQPTKKLQRHISTVLPVDLEFGDTGFQIYNLAAMEDWVAVNLEYWLESNRTEENTCGRLADLMTAYHKAASSQYSKNPEALSVIVLTLLELWIACDKSAIYFHPLLREYDPFVPRDIFQSLLLPFQSQMDRLSRAEEYLKQREAALEYKGNFLFRDFGTESCFSVRYFDQSPCHQELFQTIREHANRKRSEKESEFKRKQQEYNELKDLVNRTECEYDAVSDLQSDIGESRHSSSCLRCKYEAEANGIEISIHEWPLPTNELEAKSTVFELNVPRPFGCWRDATVVFLSKILGYGYSRKQSPRARYTLERYRGLSSFYVTFKHSQCIGLLSEDKPHEATHRKIKLLTNVTIDDICLPNGLSFRYFDNALGCFVAWFQRTAKVANMCTYQLPQQSSSLQQFLRRPAEGLSGPSPNSAISSQFNAPKNMSLGEYKSLASMPLGWKVQWQNVLLELSTSAVDFKKVETVIFILQVINEAGPPQSHTGPRIGHIILSDEKFAATILTRIDQAKEEIKENWALTHGMCALIFLVSRVLSLSPSSDIRRLCTHHLIELRHIVFRWATLVREDMNQTADDTQKMNMIGRSFQLALVCAETFNVESLPEVFATPSDISIYIQCCMMIHDMKNASSMESGSLLSILYHRWQSLSYRSHPILTAKVLDQGDPGLDMAFKEVWVAYDRRTSWSRVWPEVDYWLTTRNEPQSFQGTGMLIHYNLLSGELLVNGIPLARLPSEYERHQTYQTLFGRSPLDVMPSDIPAMQFCCRNPYMEHTVHLGFNNTDLLVRSEKEHHVWEFIPPRLLDGCFPDAFFENYTHWYAVDHGCVEFRPVKNPWISSQFNWRLRRSSSHGQWFLEKQGTYLISQESETAKLISKIFEPIEKESKVHCIFHRKAKGLDIHIPRLLLGFTLQPKGFNIQSRQYTPGFGLRNKIILVRADSQDRMILIPEGRVTWRKNGEHVDVNICWANETRLHAYWIDKELGRLGDNGSLQSKLFLAYLHAITSSYLPDPLLKKTGTEQALEILRSASIRSFARLAAENVKILENIASITPERSYYPANERLMQQVSWQPDLGSLSQHEGFYEEVKAIIDQDRRMSMFYPGKEPPRISLPHVEGTLLTRSKLRTSSFRVSGFGADDHTDEFDSRYSGLDRIRKTAQGSRVFTLCKMIYDEICCVQNLDSETRLSHLWKFISQADHVNGPNFRIDAKKMVYDASLILQPEDWIARNWCSVHQLLCTRGPQLDKFKFMIWMATMGFSEKANLVVLETVALIYLNPGAASVSPPPRTFFRPPMGYELDREKLTSLIQTAYCSRTPEWYLKREAYESRKQLEARKRNMLSANRQLVCGRLIRHLEDQWRSNSLTAPVPGTDPRVNDYVDVRSLLVSVGQCFGLWRGNRELRQYLSNVVALFEGDMARSIELAHYPCPRHVGSVQRKVRFVRFEDLLAFSPEFDMVHPELQTFARSVSRKQAPTHDMADLVEKLRLQAKSSYEKWYVDQLNSSVASLQKAKGTLDVELVTQTVEGNITEYVSRCHDYAERIYAVIVSQIPCPGMTARGVGPKEFSRAKVLALLAAVDYWPRVSPILLLQQLSRNHWHRLPTGWKRALITYGCSLTTLQRAKRLTSLINKPDELLKELKNPGHTNWDPLDYPESLLVEIENGILIRDVQEDIAKQMRQETGENVVMQLNMGEGKSSVIVPIVAAALANGSCLVRVLVAKPQSRQMFQMLASKLGGLLGRRVYHMPVSRSLKFDQAEADEIEKMCRECMKQGGVLLVQPEHILSLKLMCIECFITEKVTVGQSLMRILQLFQKSSRDVVDESDENFNVKFELIYTMGTQSAIELSPQRWMLIHQLLGLVRTYASDVKEELPGSIQLDEQKSGGFPRLRLLYRDAEKMLISRIATHICDYGIDSLQIFRQSPAVRKAVYTYITKSELSSEEIAGVENNSSAGFWTESTKGPLLLLRGLLAGGVLPFCFSHKRWRVNYGLDPNRDPSTKLCVPYRAKDNPSLRSEFSHPDVVLILTSLNYYYAGLDDADLFLAFYHLVKSDQANVEYQAWVSDAPALSNAYRQLVGVNLEDRQQCLDCIFPALRFSKPAIDYFLAQIVFPKEVKEFPDKLSASGWDIGEVKANPTVGFSGTNDSRKTLPLSVQQLDLPEQNHTNALVLEYLLRPENSVISIPDRDELSKSDAESLLDLVSSLNPPTQVILDVGAQILELSNLEVAKNWLERLPKDGPIQGIVFVNDNDEIVVLDRNHRVEPLQISPFSRQMEACFVFLDEAHTRGIDLKLPPDYRAAVTLGPGISKDKLVQACMRMRKLGNGQSVVFCVPRDIRLKIMALCGKTSTAEINVSDVLCWAASETWIEIQRDISLWAVQGRRFERQSRIWRDVHARSWSDMRISDAQKFLEPECRSLEYRYRPGNEENEIMHDASGDSDTLQLIENRCREFELDSHTAALSGLQEEQERELSPEIEREREVQRPPPATPEQHNVHPDLHAFVATGRIKTNSKAYGPAFQTLSNTSAASLLDLSQFPTSLLVTKDFATTIKQVSGSRSTGDAFQRPVRFILTSDKRELSTGRRAVTNMIIISPFEAQSVIGHVNQSNWSTLHLYTPRQNQKFLSLDRLDLYNVSKSPGEIEVPETLRIMLNLFAGQLYLESYSEYQRLCEFLGVASVKTRTGLVVAPDGFILEGGDPSKTPFRVSPLKFLKVLLSEIRKDCQHIDRTHLGKIVDGRLLHPSDFEDSLA</sequence>
<dbReference type="GeneID" id="36560724"/>
<dbReference type="Pfam" id="PF20255">
    <property type="entry name" value="DUF6606"/>
    <property type="match status" value="1"/>
</dbReference>
<feature type="domain" description="DUF6606" evidence="11">
    <location>
        <begin position="16"/>
        <end position="283"/>
    </location>
</feature>
<keyword evidence="4" id="KW-0833">Ubl conjugation pathway</keyword>
<evidence type="ECO:0000256" key="7">
    <source>
        <dbReference type="SAM" id="Coils"/>
    </source>
</evidence>
<evidence type="ECO:0000256" key="4">
    <source>
        <dbReference type="ARBA" id="ARBA00022786"/>
    </source>
</evidence>
<dbReference type="Proteomes" id="UP000234275">
    <property type="component" value="Unassembled WGS sequence"/>
</dbReference>
<protein>
    <recommendedName>
        <fullName evidence="2">ubiquitinyl hydrolase 1</fullName>
        <ecNumber evidence="2">3.4.19.12</ecNumber>
    </recommendedName>
</protein>
<dbReference type="VEuPathDB" id="FungiDB:P170DRAFT_473334"/>
<comment type="catalytic activity">
    <reaction evidence="1">
        <text>Thiol-dependent hydrolysis of ester, thioester, amide, peptide and isopeptide bonds formed by the C-terminal Gly of ubiquitin (a 76-residue protein attached to proteins as an intracellular targeting signal).</text>
        <dbReference type="EC" id="3.4.19.12"/>
    </reaction>
</comment>
<reference evidence="12 13" key="1">
    <citation type="submission" date="2016-12" db="EMBL/GenBank/DDBJ databases">
        <title>The genomes of Aspergillus section Nigri reveals drivers in fungal speciation.</title>
        <authorList>
            <consortium name="DOE Joint Genome Institute"/>
            <person name="Vesth T.C."/>
            <person name="Nybo J."/>
            <person name="Theobald S."/>
            <person name="Brandl J."/>
            <person name="Frisvad J.C."/>
            <person name="Nielsen K.F."/>
            <person name="Lyhne E.K."/>
            <person name="Kogle M.E."/>
            <person name="Kuo A."/>
            <person name="Riley R."/>
            <person name="Clum A."/>
            <person name="Nolan M."/>
            <person name="Lipzen A."/>
            <person name="Salamov A."/>
            <person name="Henrissat B."/>
            <person name="Wiebenga A."/>
            <person name="De Vries R.P."/>
            <person name="Grigoriev I.V."/>
            <person name="Mortensen U.H."/>
            <person name="Andersen M.R."/>
            <person name="Baker S.E."/>
        </authorList>
    </citation>
    <scope>NUCLEOTIDE SEQUENCE [LARGE SCALE GENOMIC DNA]</scope>
    <source>
        <strain evidence="12 13">IBT 23096</strain>
    </source>
</reference>
<dbReference type="RefSeq" id="XP_024708776.1">
    <property type="nucleotide sequence ID" value="XM_024853026.1"/>
</dbReference>
<evidence type="ECO:0000259" key="9">
    <source>
        <dbReference type="Pfam" id="PF12340"/>
    </source>
</evidence>
<accession>A0A2I2GKR8</accession>
<dbReference type="PANTHER" id="PTHR13367">
    <property type="entry name" value="UBIQUITIN THIOESTERASE"/>
    <property type="match status" value="1"/>
</dbReference>
<dbReference type="EC" id="3.4.19.12" evidence="2"/>
<dbReference type="InterPro" id="IPR022099">
    <property type="entry name" value="DUF3638"/>
</dbReference>
<name>A0A2I2GKR8_9EURO</name>
<keyword evidence="13" id="KW-1185">Reference proteome</keyword>
<keyword evidence="5" id="KW-0378">Hydrolase</keyword>
<dbReference type="GO" id="GO:0004843">
    <property type="term" value="F:cysteine-type deubiquitinase activity"/>
    <property type="evidence" value="ECO:0007669"/>
    <property type="project" value="UniProtKB-EC"/>
</dbReference>
<feature type="region of interest" description="Disordered" evidence="8">
    <location>
        <begin position="2827"/>
        <end position="2861"/>
    </location>
</feature>
<keyword evidence="3" id="KW-0645">Protease</keyword>
<evidence type="ECO:0000313" key="12">
    <source>
        <dbReference type="EMBL" id="PLB53474.1"/>
    </source>
</evidence>
<evidence type="ECO:0000259" key="11">
    <source>
        <dbReference type="Pfam" id="PF20255"/>
    </source>
</evidence>